<feature type="non-terminal residue" evidence="1">
    <location>
        <position position="1"/>
    </location>
</feature>
<gene>
    <name evidence="1" type="ORF">SCALOS_LOCUS9614</name>
</gene>
<feature type="non-terminal residue" evidence="1">
    <location>
        <position position="224"/>
    </location>
</feature>
<sequence length="224" mass="25833">ESTHRLLDEYRNQDFHKCLDLQDSESTAIAFITPLLKEINNLNICITEIYIDATYKTTRSHYELYSIIADVDGAGYPITYLIIDTTKAKDTDPSTGKRRIILEKFLVALKSHNINPQFVFTDKNFVEISAASNIWGSSVVQLCVWHMKQAIKRKLKKKAKSSDDSKLLTVNYNFYQAASEYDFIDPTFYLTEEDHAQGNTIEPEAIKKSAIEEIYKFCDEHKLR</sequence>
<evidence type="ECO:0000313" key="2">
    <source>
        <dbReference type="Proteomes" id="UP000789860"/>
    </source>
</evidence>
<reference evidence="1" key="1">
    <citation type="submission" date="2021-06" db="EMBL/GenBank/DDBJ databases">
        <authorList>
            <person name="Kallberg Y."/>
            <person name="Tangrot J."/>
            <person name="Rosling A."/>
        </authorList>
    </citation>
    <scope>NUCLEOTIDE SEQUENCE</scope>
    <source>
        <strain evidence="1">AU212A</strain>
    </source>
</reference>
<name>A0ACA9NXN5_9GLOM</name>
<dbReference type="Proteomes" id="UP000789860">
    <property type="component" value="Unassembled WGS sequence"/>
</dbReference>
<proteinExistence type="predicted"/>
<evidence type="ECO:0000313" key="1">
    <source>
        <dbReference type="EMBL" id="CAG8677863.1"/>
    </source>
</evidence>
<protein>
    <submittedName>
        <fullName evidence="1">11632_t:CDS:1</fullName>
    </submittedName>
</protein>
<organism evidence="1 2">
    <name type="scientific">Scutellospora calospora</name>
    <dbReference type="NCBI Taxonomy" id="85575"/>
    <lineage>
        <taxon>Eukaryota</taxon>
        <taxon>Fungi</taxon>
        <taxon>Fungi incertae sedis</taxon>
        <taxon>Mucoromycota</taxon>
        <taxon>Glomeromycotina</taxon>
        <taxon>Glomeromycetes</taxon>
        <taxon>Diversisporales</taxon>
        <taxon>Gigasporaceae</taxon>
        <taxon>Scutellospora</taxon>
    </lineage>
</organism>
<comment type="caution">
    <text evidence="1">The sequence shown here is derived from an EMBL/GenBank/DDBJ whole genome shotgun (WGS) entry which is preliminary data.</text>
</comment>
<dbReference type="EMBL" id="CAJVPM010030840">
    <property type="protein sequence ID" value="CAG8677863.1"/>
    <property type="molecule type" value="Genomic_DNA"/>
</dbReference>
<keyword evidence="2" id="KW-1185">Reference proteome</keyword>
<accession>A0ACA9NXN5</accession>